<dbReference type="PRINTS" id="PR00834">
    <property type="entry name" value="PROTEASES2C"/>
</dbReference>
<evidence type="ECO:0000256" key="4">
    <source>
        <dbReference type="SAM" id="SignalP"/>
    </source>
</evidence>
<keyword evidence="4" id="KW-0732">Signal</keyword>
<dbReference type="Gene3D" id="2.40.10.120">
    <property type="match status" value="1"/>
</dbReference>
<protein>
    <submittedName>
        <fullName evidence="5">Trypsin-like peptidase domain-containing protein</fullName>
    </submittedName>
</protein>
<dbReference type="PANTHER" id="PTHR43343">
    <property type="entry name" value="PEPTIDASE S12"/>
    <property type="match status" value="1"/>
</dbReference>
<reference evidence="5 6" key="1">
    <citation type="submission" date="2024-03" db="EMBL/GenBank/DDBJ databases">
        <title>Novel Streptomyces species of biotechnological and ecological value are a feature of Machair soil.</title>
        <authorList>
            <person name="Prole J.R."/>
            <person name="Goodfellow M."/>
            <person name="Allenby N."/>
            <person name="Ward A.C."/>
        </authorList>
    </citation>
    <scope>NUCLEOTIDE SEQUENCE [LARGE SCALE GENOMIC DNA]</scope>
    <source>
        <strain evidence="5 6">MS1.HAVA.3</strain>
    </source>
</reference>
<keyword evidence="1" id="KW-0645">Protease</keyword>
<keyword evidence="2" id="KW-0378">Hydrolase</keyword>
<dbReference type="InterPro" id="IPR001940">
    <property type="entry name" value="Peptidase_S1C"/>
</dbReference>
<dbReference type="InterPro" id="IPR009003">
    <property type="entry name" value="Peptidase_S1_PA"/>
</dbReference>
<dbReference type="InterPro" id="IPR051201">
    <property type="entry name" value="Chloro_Bact_Ser_Proteases"/>
</dbReference>
<accession>A0ABU8UDB5</accession>
<dbReference type="EMBL" id="JBBKAM010000004">
    <property type="protein sequence ID" value="MEJ8645889.1"/>
    <property type="molecule type" value="Genomic_DNA"/>
</dbReference>
<feature type="region of interest" description="Disordered" evidence="3">
    <location>
        <begin position="205"/>
        <end position="271"/>
    </location>
</feature>
<name>A0ABU8UDB5_9ACTN</name>
<sequence>MKVQPSGAVLAAATVVLGVMAGPTAFADDMDPKKIYERAAPATVQVLGKYGDGTGFIYDAEKGLIATNAHVVQGEPSLKVKVGEQPPAPVRVVGIDPCADLAVLTFTSKPPDLKSLEFGESKELEVADTVTALGYPVGISETSQKVVYTAGSVQNPNVVNAEPSTSFPRYPSTIQHSATVNPGNSGGPLLDGQGKVVGINALTVTGATQGQSTPSAATTPGPSSTPWPEESCRTTPVGPSWGWTTPNSACTSRRRTRPRRRPPRRGSSTVE</sequence>
<evidence type="ECO:0000313" key="5">
    <source>
        <dbReference type="EMBL" id="MEJ8645889.1"/>
    </source>
</evidence>
<gene>
    <name evidence="5" type="ORF">WKI68_41045</name>
</gene>
<feature type="signal peptide" evidence="4">
    <location>
        <begin position="1"/>
        <end position="27"/>
    </location>
</feature>
<evidence type="ECO:0000256" key="3">
    <source>
        <dbReference type="SAM" id="MobiDB-lite"/>
    </source>
</evidence>
<comment type="caution">
    <text evidence="5">The sequence shown here is derived from an EMBL/GenBank/DDBJ whole genome shotgun (WGS) entry which is preliminary data.</text>
</comment>
<dbReference type="Proteomes" id="UP001382904">
    <property type="component" value="Unassembled WGS sequence"/>
</dbReference>
<dbReference type="PANTHER" id="PTHR43343:SF3">
    <property type="entry name" value="PROTEASE DO-LIKE 8, CHLOROPLASTIC"/>
    <property type="match status" value="1"/>
</dbReference>
<dbReference type="SUPFAM" id="SSF50494">
    <property type="entry name" value="Trypsin-like serine proteases"/>
    <property type="match status" value="1"/>
</dbReference>
<evidence type="ECO:0000256" key="2">
    <source>
        <dbReference type="ARBA" id="ARBA00022801"/>
    </source>
</evidence>
<keyword evidence="6" id="KW-1185">Reference proteome</keyword>
<feature type="chain" id="PRO_5046041762" evidence="4">
    <location>
        <begin position="28"/>
        <end position="271"/>
    </location>
</feature>
<dbReference type="Pfam" id="PF13365">
    <property type="entry name" value="Trypsin_2"/>
    <property type="match status" value="1"/>
</dbReference>
<organism evidence="5 6">
    <name type="scientific">Streptomyces caledonius</name>
    <dbReference type="NCBI Taxonomy" id="3134107"/>
    <lineage>
        <taxon>Bacteria</taxon>
        <taxon>Bacillati</taxon>
        <taxon>Actinomycetota</taxon>
        <taxon>Actinomycetes</taxon>
        <taxon>Kitasatosporales</taxon>
        <taxon>Streptomycetaceae</taxon>
        <taxon>Streptomyces</taxon>
    </lineage>
</organism>
<feature type="compositionally biased region" description="Basic residues" evidence="3">
    <location>
        <begin position="252"/>
        <end position="264"/>
    </location>
</feature>
<evidence type="ECO:0000313" key="6">
    <source>
        <dbReference type="Proteomes" id="UP001382904"/>
    </source>
</evidence>
<proteinExistence type="predicted"/>
<evidence type="ECO:0000256" key="1">
    <source>
        <dbReference type="ARBA" id="ARBA00022670"/>
    </source>
</evidence>
<feature type="compositionally biased region" description="Polar residues" evidence="3">
    <location>
        <begin position="205"/>
        <end position="226"/>
    </location>
</feature>